<accession>A0ABD1Q6X9</accession>
<dbReference type="InterPro" id="IPR039621">
    <property type="entry name" value="BG1-like"/>
</dbReference>
<feature type="compositionally biased region" description="Low complexity" evidence="8">
    <location>
        <begin position="240"/>
        <end position="253"/>
    </location>
</feature>
<evidence type="ECO:0000256" key="7">
    <source>
        <dbReference type="ARBA" id="ARBA00023294"/>
    </source>
</evidence>
<name>A0ABD1Q6X9_9LAMI</name>
<keyword evidence="5" id="KW-1003">Cell membrane</keyword>
<comment type="subcellular location">
    <subcellularLocation>
        <location evidence="2">Cell membrane</location>
    </subcellularLocation>
</comment>
<keyword evidence="6" id="KW-0472">Membrane</keyword>
<protein>
    <recommendedName>
        <fullName evidence="11">Protein BIG GRAIN 1-like B</fullName>
    </recommendedName>
</protein>
<dbReference type="PANTHER" id="PTHR33541">
    <property type="entry name" value="PROTEIN BIG GRAIN 1-LIKE A-RELATED"/>
    <property type="match status" value="1"/>
</dbReference>
<dbReference type="Proteomes" id="UP001604336">
    <property type="component" value="Unassembled WGS sequence"/>
</dbReference>
<sequence>MYSWEKPLREDKPRKHPRKPSFSSTLLDEIFNSIDENDKKPEDFKVYTEKPTKKHGGGRSKTGSKEDEEIGNLWKEKEINEKIISRRRAELEKLWLQDNDLMFFSSNSSSSDSSGALSSSDSEFFGGSNSTKSRISCFSAPKLKPVRTSGRGENHLLQNQNEVFFNQNKQESKVDDNLIKSKSRALKIYANLNKVKQPISPGARLTNFINSLFANANSKKTKKSSPNGGFEDSKMETKSKSQQGSSTCSSASSFSRSCLINNSSKPVEKMGIGNRRTVRFHPVSAIVDEDSNSLPYAHKSVKKIEVSDKFGKPPLPPDLRFSPGENNRRIQDSTRVYSKACPNQKKDDVAMFRHIRDKIVDDEEDDDAASDSSSELFELDHLALFGNKKKFSEELPVYETTYLDSNHAIASGLIRKL</sequence>
<feature type="region of interest" description="Disordered" evidence="8">
    <location>
        <begin position="41"/>
        <end position="70"/>
    </location>
</feature>
<feature type="region of interest" description="Disordered" evidence="8">
    <location>
        <begin position="1"/>
        <end position="23"/>
    </location>
</feature>
<keyword evidence="10" id="KW-1185">Reference proteome</keyword>
<reference evidence="10" key="1">
    <citation type="submission" date="2024-07" db="EMBL/GenBank/DDBJ databases">
        <title>Two chromosome-level genome assemblies of Korean endemic species Abeliophyllum distichum and Forsythia ovata (Oleaceae).</title>
        <authorList>
            <person name="Jang H."/>
        </authorList>
    </citation>
    <scope>NUCLEOTIDE SEQUENCE [LARGE SCALE GENOMIC DNA]</scope>
</reference>
<evidence type="ECO:0000256" key="1">
    <source>
        <dbReference type="ARBA" id="ARBA00002281"/>
    </source>
</evidence>
<dbReference type="EMBL" id="JBFOLK010000012">
    <property type="protein sequence ID" value="KAL2471949.1"/>
    <property type="molecule type" value="Genomic_DNA"/>
</dbReference>
<comment type="similarity">
    <text evidence="3">Belongs to the BIG GRAIN 1 (BG1) plant protein family.</text>
</comment>
<gene>
    <name evidence="9" type="ORF">Adt_40085</name>
</gene>
<evidence type="ECO:0000313" key="9">
    <source>
        <dbReference type="EMBL" id="KAL2471949.1"/>
    </source>
</evidence>
<dbReference type="AlphaFoldDB" id="A0ABD1Q6X9"/>
<evidence type="ECO:0000256" key="8">
    <source>
        <dbReference type="SAM" id="MobiDB-lite"/>
    </source>
</evidence>
<feature type="compositionally biased region" description="Basic and acidic residues" evidence="8">
    <location>
        <begin position="1"/>
        <end position="13"/>
    </location>
</feature>
<keyword evidence="4" id="KW-0813">Transport</keyword>
<dbReference type="PANTHER" id="PTHR33541:SF12">
    <property type="entry name" value="PROTEIN BIG GRAIN 1-LIKE A"/>
    <property type="match status" value="1"/>
</dbReference>
<evidence type="ECO:0000256" key="5">
    <source>
        <dbReference type="ARBA" id="ARBA00022475"/>
    </source>
</evidence>
<keyword evidence="7" id="KW-0927">Auxin signaling pathway</keyword>
<organism evidence="9 10">
    <name type="scientific">Abeliophyllum distichum</name>
    <dbReference type="NCBI Taxonomy" id="126358"/>
    <lineage>
        <taxon>Eukaryota</taxon>
        <taxon>Viridiplantae</taxon>
        <taxon>Streptophyta</taxon>
        <taxon>Embryophyta</taxon>
        <taxon>Tracheophyta</taxon>
        <taxon>Spermatophyta</taxon>
        <taxon>Magnoliopsida</taxon>
        <taxon>eudicotyledons</taxon>
        <taxon>Gunneridae</taxon>
        <taxon>Pentapetalae</taxon>
        <taxon>asterids</taxon>
        <taxon>lamiids</taxon>
        <taxon>Lamiales</taxon>
        <taxon>Oleaceae</taxon>
        <taxon>Forsythieae</taxon>
        <taxon>Abeliophyllum</taxon>
    </lineage>
</organism>
<dbReference type="GO" id="GO:0005886">
    <property type="term" value="C:plasma membrane"/>
    <property type="evidence" value="ECO:0007669"/>
    <property type="project" value="UniProtKB-SubCell"/>
</dbReference>
<feature type="region of interest" description="Disordered" evidence="8">
    <location>
        <begin position="218"/>
        <end position="253"/>
    </location>
</feature>
<comment type="function">
    <text evidence="1">Involved in auxin transport. Regulator of the auxin signaling pathway.</text>
</comment>
<evidence type="ECO:0000256" key="3">
    <source>
        <dbReference type="ARBA" id="ARBA00010067"/>
    </source>
</evidence>
<evidence type="ECO:0000256" key="2">
    <source>
        <dbReference type="ARBA" id="ARBA00004236"/>
    </source>
</evidence>
<dbReference type="GO" id="GO:0009734">
    <property type="term" value="P:auxin-activated signaling pathway"/>
    <property type="evidence" value="ECO:0007669"/>
    <property type="project" value="UniProtKB-KW"/>
</dbReference>
<evidence type="ECO:0000256" key="6">
    <source>
        <dbReference type="ARBA" id="ARBA00023136"/>
    </source>
</evidence>
<feature type="compositionally biased region" description="Basic and acidic residues" evidence="8">
    <location>
        <begin position="41"/>
        <end position="51"/>
    </location>
</feature>
<evidence type="ECO:0000256" key="4">
    <source>
        <dbReference type="ARBA" id="ARBA00022448"/>
    </source>
</evidence>
<evidence type="ECO:0000313" key="10">
    <source>
        <dbReference type="Proteomes" id="UP001604336"/>
    </source>
</evidence>
<comment type="caution">
    <text evidence="9">The sequence shown here is derived from an EMBL/GenBank/DDBJ whole genome shotgun (WGS) entry which is preliminary data.</text>
</comment>
<proteinExistence type="inferred from homology"/>
<evidence type="ECO:0008006" key="11">
    <source>
        <dbReference type="Google" id="ProtNLM"/>
    </source>
</evidence>